<comment type="caution">
    <text evidence="1">The sequence shown here is derived from an EMBL/GenBank/DDBJ whole genome shotgun (WGS) entry which is preliminary data.</text>
</comment>
<accession>A0ABQ3Y0C5</accession>
<protein>
    <submittedName>
        <fullName evidence="1">Uncharacterized protein</fullName>
    </submittedName>
</protein>
<gene>
    <name evidence="1" type="ORF">Ade02nite_20800</name>
</gene>
<evidence type="ECO:0000313" key="1">
    <source>
        <dbReference type="EMBL" id="GID73439.1"/>
    </source>
</evidence>
<evidence type="ECO:0000313" key="2">
    <source>
        <dbReference type="Proteomes" id="UP000609879"/>
    </source>
</evidence>
<sequence length="92" mass="9829">MIPGILKHERIMWEGVDSSTPDGCTMVTAHVLGVVATYVLRDGQVLGRIENIEGRNSGYAGSTLKGGYFLGQADDATLARRIADYADAKESA</sequence>
<dbReference type="RefSeq" id="WP_203761358.1">
    <property type="nucleotide sequence ID" value="NZ_BAAABO010000029.1"/>
</dbReference>
<proteinExistence type="predicted"/>
<dbReference type="EMBL" id="BOMI01000033">
    <property type="protein sequence ID" value="GID73439.1"/>
    <property type="molecule type" value="Genomic_DNA"/>
</dbReference>
<name>A0ABQ3Y0C5_9ACTN</name>
<keyword evidence="2" id="KW-1185">Reference proteome</keyword>
<organism evidence="1 2">
    <name type="scientific">Paractinoplanes deccanensis</name>
    <dbReference type="NCBI Taxonomy" id="113561"/>
    <lineage>
        <taxon>Bacteria</taxon>
        <taxon>Bacillati</taxon>
        <taxon>Actinomycetota</taxon>
        <taxon>Actinomycetes</taxon>
        <taxon>Micromonosporales</taxon>
        <taxon>Micromonosporaceae</taxon>
        <taxon>Paractinoplanes</taxon>
    </lineage>
</organism>
<dbReference type="Proteomes" id="UP000609879">
    <property type="component" value="Unassembled WGS sequence"/>
</dbReference>
<reference evidence="1 2" key="1">
    <citation type="submission" date="2021-01" db="EMBL/GenBank/DDBJ databases">
        <title>Whole genome shotgun sequence of Actinoplanes deccanensis NBRC 13994.</title>
        <authorList>
            <person name="Komaki H."/>
            <person name="Tamura T."/>
        </authorList>
    </citation>
    <scope>NUCLEOTIDE SEQUENCE [LARGE SCALE GENOMIC DNA]</scope>
    <source>
        <strain evidence="1 2">NBRC 13994</strain>
    </source>
</reference>